<feature type="compositionally biased region" description="Basic and acidic residues" evidence="1">
    <location>
        <begin position="363"/>
        <end position="378"/>
    </location>
</feature>
<protein>
    <submittedName>
        <fullName evidence="2">Uncharacterized protein</fullName>
    </submittedName>
</protein>
<feature type="compositionally biased region" description="Polar residues" evidence="1">
    <location>
        <begin position="387"/>
        <end position="402"/>
    </location>
</feature>
<feature type="non-terminal residue" evidence="2">
    <location>
        <position position="1"/>
    </location>
</feature>
<name>A0A9P6IQQ9_MORAP</name>
<evidence type="ECO:0000313" key="3">
    <source>
        <dbReference type="Proteomes" id="UP000738359"/>
    </source>
</evidence>
<feature type="compositionally biased region" description="Basic and acidic residues" evidence="1">
    <location>
        <begin position="334"/>
        <end position="356"/>
    </location>
</feature>
<feature type="region of interest" description="Disordered" evidence="1">
    <location>
        <begin position="1"/>
        <end position="89"/>
    </location>
</feature>
<gene>
    <name evidence="2" type="ORF">BGZ70_004569</name>
</gene>
<feature type="compositionally biased region" description="Acidic residues" evidence="1">
    <location>
        <begin position="14"/>
        <end position="30"/>
    </location>
</feature>
<feature type="compositionally biased region" description="Polar residues" evidence="1">
    <location>
        <begin position="231"/>
        <end position="242"/>
    </location>
</feature>
<dbReference type="InterPro" id="IPR018465">
    <property type="entry name" value="Scm3/HJURP"/>
</dbReference>
<reference evidence="2" key="1">
    <citation type="journal article" date="2020" name="Fungal Divers.">
        <title>Resolving the Mortierellaceae phylogeny through synthesis of multi-gene phylogenetics and phylogenomics.</title>
        <authorList>
            <person name="Vandepol N."/>
            <person name="Liber J."/>
            <person name="Desiro A."/>
            <person name="Na H."/>
            <person name="Kennedy M."/>
            <person name="Barry K."/>
            <person name="Grigoriev I.V."/>
            <person name="Miller A.N."/>
            <person name="O'Donnell K."/>
            <person name="Stajich J.E."/>
            <person name="Bonito G."/>
        </authorList>
    </citation>
    <scope>NUCLEOTIDE SEQUENCE</scope>
    <source>
        <strain evidence="2">CK1249</strain>
    </source>
</reference>
<feature type="compositionally biased region" description="Low complexity" evidence="1">
    <location>
        <begin position="532"/>
        <end position="555"/>
    </location>
</feature>
<feature type="compositionally biased region" description="Basic and acidic residues" evidence="1">
    <location>
        <begin position="204"/>
        <end position="214"/>
    </location>
</feature>
<feature type="compositionally biased region" description="Basic and acidic residues" evidence="1">
    <location>
        <begin position="181"/>
        <end position="192"/>
    </location>
</feature>
<dbReference type="Pfam" id="PF10384">
    <property type="entry name" value="Scm3"/>
    <property type="match status" value="1"/>
</dbReference>
<dbReference type="Gene3D" id="1.10.20.10">
    <property type="entry name" value="Histone, subunit A"/>
    <property type="match status" value="1"/>
</dbReference>
<feature type="compositionally biased region" description="Acidic residues" evidence="1">
    <location>
        <begin position="268"/>
        <end position="307"/>
    </location>
</feature>
<dbReference type="GO" id="GO:0005634">
    <property type="term" value="C:nucleus"/>
    <property type="evidence" value="ECO:0007669"/>
    <property type="project" value="InterPro"/>
</dbReference>
<dbReference type="InterPro" id="IPR009072">
    <property type="entry name" value="Histone-fold"/>
</dbReference>
<sequence length="678" mass="74983">DPDPVDATNGFWTESDDPTSDNEVSDDAEAGADSSEPEATLSAGPKDLSKLDPGSGFESESESDGSDTSQTLDDPIASDIRPRPTVPLHTLREESVQRLASAWLDIFTRYGKDTSELPPDDEIDLRTGELIVDNGVLASQSRTLFGTLTKLGQELKGPLEEEQRNIRRRMRKAAQRAEIQLKHPSANEDKARMKNRNGFNITSRGRDAVAKDEPTYGGDDFDNLLYIPTPAATSPQDLSQAQELEPKHRATGDPSYYIVERTPTTDLSDNDEDEDDGDEEREDEEHDHDEEEVEQDEEYTDENDDEFGDRHSDTQEYLVSNSTLMHGQASDPEDAQRTDWEATEDDYSRPADDLDLHAVQGHLQEDRLEEERSDDEARIATQRPIASDTQPFSVRSTMSTFKATWDDAGVRSSSLTWTAEPIYRSYNQRGSDNEDKTDDDQDEDKGNHIHGDSAAAFITNGATRPQPQWSPPPPLTPPRSTPTRPTFPPSTPPRRDQARLLISSPYLERSPHLRTQMTPRARALANSLMTKGVSSSSPGSSTPSSTPLATSATPSLSPPPPPPFESVSPSNTSKNPFLASVTTTTSLKRTRTIPDPPLDPGNFSDYPDYSESLVNNALEEQEQEQDLDLDLDRGFLGMNLESPMKKKRTDPDTMPEADLSYACGGPGICSKDFCFLCL</sequence>
<evidence type="ECO:0000256" key="1">
    <source>
        <dbReference type="SAM" id="MobiDB-lite"/>
    </source>
</evidence>
<dbReference type="EMBL" id="JAAAHY010002410">
    <property type="protein sequence ID" value="KAF9944525.1"/>
    <property type="molecule type" value="Genomic_DNA"/>
</dbReference>
<feature type="compositionally biased region" description="Polar residues" evidence="1">
    <location>
        <begin position="315"/>
        <end position="325"/>
    </location>
</feature>
<evidence type="ECO:0000313" key="2">
    <source>
        <dbReference type="EMBL" id="KAF9944525.1"/>
    </source>
</evidence>
<dbReference type="GO" id="GO:0042393">
    <property type="term" value="F:histone binding"/>
    <property type="evidence" value="ECO:0007669"/>
    <property type="project" value="InterPro"/>
</dbReference>
<dbReference type="OrthoDB" id="2420608at2759"/>
<feature type="compositionally biased region" description="Pro residues" evidence="1">
    <location>
        <begin position="468"/>
        <end position="492"/>
    </location>
</feature>
<dbReference type="GO" id="GO:0046982">
    <property type="term" value="F:protein heterodimerization activity"/>
    <property type="evidence" value="ECO:0007669"/>
    <property type="project" value="InterPro"/>
</dbReference>
<comment type="caution">
    <text evidence="2">The sequence shown here is derived from an EMBL/GenBank/DDBJ whole genome shotgun (WGS) entry which is preliminary data.</text>
</comment>
<dbReference type="AlphaFoldDB" id="A0A9P6IQQ9"/>
<feature type="region of interest" description="Disordered" evidence="1">
    <location>
        <begin position="181"/>
        <end position="609"/>
    </location>
</feature>
<organism evidence="2 3">
    <name type="scientific">Mortierella alpina</name>
    <name type="common">Oleaginous fungus</name>
    <name type="synonym">Mortierella renispora</name>
    <dbReference type="NCBI Taxonomy" id="64518"/>
    <lineage>
        <taxon>Eukaryota</taxon>
        <taxon>Fungi</taxon>
        <taxon>Fungi incertae sedis</taxon>
        <taxon>Mucoromycota</taxon>
        <taxon>Mortierellomycotina</taxon>
        <taxon>Mortierellomycetes</taxon>
        <taxon>Mortierellales</taxon>
        <taxon>Mortierellaceae</taxon>
        <taxon>Mortierella</taxon>
    </lineage>
</organism>
<keyword evidence="3" id="KW-1185">Reference proteome</keyword>
<proteinExistence type="predicted"/>
<dbReference type="Proteomes" id="UP000738359">
    <property type="component" value="Unassembled WGS sequence"/>
</dbReference>
<accession>A0A9P6IQQ9</accession>